<comment type="similarity">
    <text evidence="3">Belongs to the AB hydrolase superfamily. AKT2 hydrolase family.</text>
</comment>
<dbReference type="RefSeq" id="XP_038781427.1">
    <property type="nucleotide sequence ID" value="XM_038935873.1"/>
</dbReference>
<accession>A0A8H7AXB1</accession>
<keyword evidence="6" id="KW-0576">Peroxisome</keyword>
<dbReference type="Gene3D" id="3.40.50.1820">
    <property type="entry name" value="alpha/beta hydrolase"/>
    <property type="match status" value="1"/>
</dbReference>
<dbReference type="PANTHER" id="PTHR43329">
    <property type="entry name" value="EPOXIDE HYDROLASE"/>
    <property type="match status" value="1"/>
</dbReference>
<dbReference type="SUPFAM" id="SSF53474">
    <property type="entry name" value="alpha/beta-Hydrolases"/>
    <property type="match status" value="1"/>
</dbReference>
<evidence type="ECO:0000256" key="7">
    <source>
        <dbReference type="ARBA" id="ARBA00038334"/>
    </source>
</evidence>
<keyword evidence="4" id="KW-0378">Hydrolase</keyword>
<evidence type="ECO:0000313" key="9">
    <source>
        <dbReference type="EMBL" id="KAF7671045.1"/>
    </source>
</evidence>
<dbReference type="InterPro" id="IPR000639">
    <property type="entry name" value="Epox_hydrolase-like"/>
</dbReference>
<dbReference type="Proteomes" id="UP000596902">
    <property type="component" value="Unassembled WGS sequence"/>
</dbReference>
<dbReference type="OrthoDB" id="408373at2759"/>
<evidence type="ECO:0000313" key="10">
    <source>
        <dbReference type="Proteomes" id="UP000596902"/>
    </source>
</evidence>
<comment type="subcellular location">
    <subcellularLocation>
        <location evidence="1">Peroxisome</location>
    </subcellularLocation>
</comment>
<name>A0A8H7AXB1_9PLEO</name>
<evidence type="ECO:0000256" key="5">
    <source>
        <dbReference type="ARBA" id="ARBA00023026"/>
    </source>
</evidence>
<comment type="similarity">
    <text evidence="7">Belongs to the AB hydrolase superfamily. Epoxide hydrolase family.</text>
</comment>
<feature type="domain" description="AB hydrolase-1" evidence="8">
    <location>
        <begin position="45"/>
        <end position="289"/>
    </location>
</feature>
<dbReference type="GO" id="GO:0005777">
    <property type="term" value="C:peroxisome"/>
    <property type="evidence" value="ECO:0007669"/>
    <property type="project" value="UniProtKB-SubCell"/>
</dbReference>
<evidence type="ECO:0000256" key="1">
    <source>
        <dbReference type="ARBA" id="ARBA00004275"/>
    </source>
</evidence>
<evidence type="ECO:0000256" key="6">
    <source>
        <dbReference type="ARBA" id="ARBA00023140"/>
    </source>
</evidence>
<keyword evidence="5" id="KW-0843">Virulence</keyword>
<dbReference type="EMBL" id="JAAABM010000025">
    <property type="protein sequence ID" value="KAF7671045.1"/>
    <property type="molecule type" value="Genomic_DNA"/>
</dbReference>
<evidence type="ECO:0000256" key="2">
    <source>
        <dbReference type="ARBA" id="ARBA00004685"/>
    </source>
</evidence>
<dbReference type="InterPro" id="IPR000073">
    <property type="entry name" value="AB_hydrolase_1"/>
</dbReference>
<comment type="pathway">
    <text evidence="2">Mycotoxin biosynthesis.</text>
</comment>
<dbReference type="GO" id="GO:0016787">
    <property type="term" value="F:hydrolase activity"/>
    <property type="evidence" value="ECO:0007669"/>
    <property type="project" value="UniProtKB-KW"/>
</dbReference>
<dbReference type="InterPro" id="IPR029058">
    <property type="entry name" value="AB_hydrolase_fold"/>
</dbReference>
<evidence type="ECO:0000256" key="3">
    <source>
        <dbReference type="ARBA" id="ARBA00005668"/>
    </source>
</evidence>
<dbReference type="AlphaFoldDB" id="A0A8H7AXB1"/>
<dbReference type="GeneID" id="62209051"/>
<keyword evidence="10" id="KW-1185">Reference proteome</keyword>
<evidence type="ECO:0000256" key="4">
    <source>
        <dbReference type="ARBA" id="ARBA00022801"/>
    </source>
</evidence>
<organism evidence="9 10">
    <name type="scientific">Alternaria burnsii</name>
    <dbReference type="NCBI Taxonomy" id="1187904"/>
    <lineage>
        <taxon>Eukaryota</taxon>
        <taxon>Fungi</taxon>
        <taxon>Dikarya</taxon>
        <taxon>Ascomycota</taxon>
        <taxon>Pezizomycotina</taxon>
        <taxon>Dothideomycetes</taxon>
        <taxon>Pleosporomycetidae</taxon>
        <taxon>Pleosporales</taxon>
        <taxon>Pleosporineae</taxon>
        <taxon>Pleosporaceae</taxon>
        <taxon>Alternaria</taxon>
        <taxon>Alternaria sect. Alternaria</taxon>
    </lineage>
</organism>
<comment type="caution">
    <text evidence="9">The sequence shown here is derived from an EMBL/GenBank/DDBJ whole genome shotgun (WGS) entry which is preliminary data.</text>
</comment>
<evidence type="ECO:0000259" key="8">
    <source>
        <dbReference type="Pfam" id="PF00561"/>
    </source>
</evidence>
<proteinExistence type="inferred from homology"/>
<dbReference type="PRINTS" id="PR00412">
    <property type="entry name" value="EPOXHYDRLASE"/>
</dbReference>
<reference evidence="9" key="1">
    <citation type="submission" date="2020-01" db="EMBL/GenBank/DDBJ databases">
        <authorList>
            <person name="Feng Z.H.Z."/>
        </authorList>
    </citation>
    <scope>NUCLEOTIDE SEQUENCE</scope>
    <source>
        <strain evidence="9">CBS107.38</strain>
    </source>
</reference>
<sequence length="303" mass="33946">MAFEQKFRTAPYRQLLRSITLKSGEQLTLAYLDSGSPDSGNIKGTILLIHGFPETSYRFRKVISPLHEAGYRVIAPDYRGAGSSSRPLTGYTKYQMAEDLHTLLQDIGIQDKVNVVGHDIGGMIAYAYASRYGDDVSAVIWGECPLPGTSSYEEVKGKPFMFHLLFHQIRDLPEALIAGKEREYITFFYNMEIYNTAGITKEDVDFYTLAFRQPGAIRAGIEVYRCFEADAKDNRGQLASEKIKVPSMVMMGAQSEMVHLADPRAAETCESPTVSLVRESGHWIAEENPDGFVESVIRFLERS</sequence>
<protein>
    <recommendedName>
        <fullName evidence="8">AB hydrolase-1 domain-containing protein</fullName>
    </recommendedName>
</protein>
<dbReference type="Pfam" id="PF00561">
    <property type="entry name" value="Abhydrolase_1"/>
    <property type="match status" value="1"/>
</dbReference>
<dbReference type="PRINTS" id="PR00111">
    <property type="entry name" value="ABHYDROLASE"/>
</dbReference>
<reference evidence="9" key="2">
    <citation type="submission" date="2020-08" db="EMBL/GenBank/DDBJ databases">
        <title>Draft Genome Sequence of Cumin Blight Pathogen Alternaria burnsii.</title>
        <authorList>
            <person name="Feng Z."/>
        </authorList>
    </citation>
    <scope>NUCLEOTIDE SEQUENCE</scope>
    <source>
        <strain evidence="9">CBS107.38</strain>
    </source>
</reference>
<gene>
    <name evidence="9" type="ORF">GT037_010826</name>
</gene>